<feature type="transmembrane region" description="Helical" evidence="1">
    <location>
        <begin position="78"/>
        <end position="105"/>
    </location>
</feature>
<comment type="caution">
    <text evidence="2">The sequence shown here is derived from an EMBL/GenBank/DDBJ whole genome shotgun (WGS) entry which is preliminary data.</text>
</comment>
<evidence type="ECO:0000256" key="1">
    <source>
        <dbReference type="SAM" id="Phobius"/>
    </source>
</evidence>
<accession>A0A1G2K620</accession>
<dbReference type="EMBL" id="MHQC01000023">
    <property type="protein sequence ID" value="OGZ94882.1"/>
    <property type="molecule type" value="Genomic_DNA"/>
</dbReference>
<keyword evidence="1" id="KW-0472">Membrane</keyword>
<keyword evidence="1" id="KW-1133">Transmembrane helix</keyword>
<protein>
    <submittedName>
        <fullName evidence="2">Uncharacterized protein</fullName>
    </submittedName>
</protein>
<gene>
    <name evidence="2" type="ORF">A2633_02300</name>
</gene>
<dbReference type="AlphaFoldDB" id="A0A1G2K620"/>
<evidence type="ECO:0000313" key="2">
    <source>
        <dbReference type="EMBL" id="OGZ94882.1"/>
    </source>
</evidence>
<reference evidence="2 3" key="1">
    <citation type="journal article" date="2016" name="Nat. Commun.">
        <title>Thousands of microbial genomes shed light on interconnected biogeochemical processes in an aquifer system.</title>
        <authorList>
            <person name="Anantharaman K."/>
            <person name="Brown C.T."/>
            <person name="Hug L.A."/>
            <person name="Sharon I."/>
            <person name="Castelle C.J."/>
            <person name="Probst A.J."/>
            <person name="Thomas B.C."/>
            <person name="Singh A."/>
            <person name="Wilkins M.J."/>
            <person name="Karaoz U."/>
            <person name="Brodie E.L."/>
            <person name="Williams K.H."/>
            <person name="Hubbard S.S."/>
            <person name="Banfield J.F."/>
        </authorList>
    </citation>
    <scope>NUCLEOTIDE SEQUENCE [LARGE SCALE GENOMIC DNA]</scope>
</reference>
<proteinExistence type="predicted"/>
<dbReference type="Proteomes" id="UP000177152">
    <property type="component" value="Unassembled WGS sequence"/>
</dbReference>
<name>A0A1G2K620_9BACT</name>
<sequence>MEHTEEQIMSKIETDTLRKRIMRQVYTRWLFTRKLPQVLGEMAVITLLVVMAESRISFVSVVHNAIAASSGPGSLVQFFLNALVQTTPGVKMLGAVLATLGIMVVRDVYSTKKYSSAWDMS</sequence>
<evidence type="ECO:0000313" key="3">
    <source>
        <dbReference type="Proteomes" id="UP000177152"/>
    </source>
</evidence>
<organism evidence="2 3">
    <name type="scientific">Candidatus Sungbacteria bacterium RIFCSPHIGHO2_01_FULL_47_32</name>
    <dbReference type="NCBI Taxonomy" id="1802264"/>
    <lineage>
        <taxon>Bacteria</taxon>
        <taxon>Candidatus Sungiibacteriota</taxon>
    </lineage>
</organism>
<keyword evidence="1" id="KW-0812">Transmembrane</keyword>
<feature type="transmembrane region" description="Helical" evidence="1">
    <location>
        <begin position="38"/>
        <end position="58"/>
    </location>
</feature>